<dbReference type="OrthoDB" id="73901at2759"/>
<name>A0A8K0TLK4_9PEZI</name>
<keyword evidence="4" id="KW-0187">Copper transport</keyword>
<gene>
    <name evidence="6" type="ORF">B0T11DRAFT_84443</name>
</gene>
<dbReference type="EMBL" id="JAGPXD010000003">
    <property type="protein sequence ID" value="KAH7362451.1"/>
    <property type="molecule type" value="Genomic_DNA"/>
</dbReference>
<evidence type="ECO:0000313" key="7">
    <source>
        <dbReference type="Proteomes" id="UP000813385"/>
    </source>
</evidence>
<dbReference type="GO" id="GO:0005375">
    <property type="term" value="F:copper ion transmembrane transporter activity"/>
    <property type="evidence" value="ECO:0007669"/>
    <property type="project" value="UniProtKB-UniRule"/>
</dbReference>
<evidence type="ECO:0000256" key="2">
    <source>
        <dbReference type="ARBA" id="ARBA00022989"/>
    </source>
</evidence>
<feature type="transmembrane region" description="Helical" evidence="4">
    <location>
        <begin position="32"/>
        <end position="52"/>
    </location>
</feature>
<protein>
    <recommendedName>
        <fullName evidence="4">Copper transport protein</fullName>
    </recommendedName>
</protein>
<organism evidence="6 7">
    <name type="scientific">Plectosphaerella cucumerina</name>
    <dbReference type="NCBI Taxonomy" id="40658"/>
    <lineage>
        <taxon>Eukaryota</taxon>
        <taxon>Fungi</taxon>
        <taxon>Dikarya</taxon>
        <taxon>Ascomycota</taxon>
        <taxon>Pezizomycotina</taxon>
        <taxon>Sordariomycetes</taxon>
        <taxon>Hypocreomycetidae</taxon>
        <taxon>Glomerellales</taxon>
        <taxon>Plectosphaerellaceae</taxon>
        <taxon>Plectosphaerella</taxon>
    </lineage>
</organism>
<evidence type="ECO:0000256" key="4">
    <source>
        <dbReference type="RuleBase" id="RU367022"/>
    </source>
</evidence>
<evidence type="ECO:0000256" key="1">
    <source>
        <dbReference type="ARBA" id="ARBA00022692"/>
    </source>
</evidence>
<keyword evidence="4" id="KW-0186">Copper</keyword>
<dbReference type="Pfam" id="PF04145">
    <property type="entry name" value="Ctr"/>
    <property type="match status" value="1"/>
</dbReference>
<feature type="region of interest" description="Disordered" evidence="5">
    <location>
        <begin position="94"/>
        <end position="120"/>
    </location>
</feature>
<keyword evidence="3 4" id="KW-0472">Membrane</keyword>
<keyword evidence="1 4" id="KW-0812">Transmembrane</keyword>
<dbReference type="Proteomes" id="UP000813385">
    <property type="component" value="Unassembled WGS sequence"/>
</dbReference>
<dbReference type="InterPro" id="IPR007274">
    <property type="entry name" value="Cop_transporter"/>
</dbReference>
<evidence type="ECO:0000256" key="5">
    <source>
        <dbReference type="SAM" id="MobiDB-lite"/>
    </source>
</evidence>
<feature type="transmembrane region" description="Helical" evidence="4">
    <location>
        <begin position="128"/>
        <end position="147"/>
    </location>
</feature>
<reference evidence="6" key="1">
    <citation type="journal article" date="2021" name="Nat. Commun.">
        <title>Genetic determinants of endophytism in the Arabidopsis root mycobiome.</title>
        <authorList>
            <person name="Mesny F."/>
            <person name="Miyauchi S."/>
            <person name="Thiergart T."/>
            <person name="Pickel B."/>
            <person name="Atanasova L."/>
            <person name="Karlsson M."/>
            <person name="Huettel B."/>
            <person name="Barry K.W."/>
            <person name="Haridas S."/>
            <person name="Chen C."/>
            <person name="Bauer D."/>
            <person name="Andreopoulos W."/>
            <person name="Pangilinan J."/>
            <person name="LaButti K."/>
            <person name="Riley R."/>
            <person name="Lipzen A."/>
            <person name="Clum A."/>
            <person name="Drula E."/>
            <person name="Henrissat B."/>
            <person name="Kohler A."/>
            <person name="Grigoriev I.V."/>
            <person name="Martin F.M."/>
            <person name="Hacquard S."/>
        </authorList>
    </citation>
    <scope>NUCLEOTIDE SEQUENCE</scope>
    <source>
        <strain evidence="6">MPI-CAGE-AT-0016</strain>
    </source>
</reference>
<evidence type="ECO:0000256" key="3">
    <source>
        <dbReference type="ARBA" id="ARBA00023136"/>
    </source>
</evidence>
<feature type="transmembrane region" description="Helical" evidence="4">
    <location>
        <begin position="153"/>
        <end position="172"/>
    </location>
</feature>
<dbReference type="AlphaFoldDB" id="A0A8K0TLK4"/>
<sequence>MSEATETPMAGTPVLFHTTPVPLFVDTKNPGSYYWVNCIGVVLATLLLRLLIAVRPSLEKRFWDAPAWPSSPEKRPGDDGSFVPLAGDDVDRLELEEPSEWRQQQRTRPDPARRHGPRSWPAVAGQRVGRAVFEVLIVGLGYLLMLAVMTMNIGYFLSVLAGVFLGTVILGSQTTSHR</sequence>
<accession>A0A8K0TLK4</accession>
<keyword evidence="4" id="KW-0813">Transport</keyword>
<evidence type="ECO:0000313" key="6">
    <source>
        <dbReference type="EMBL" id="KAH7362451.1"/>
    </source>
</evidence>
<comment type="caution">
    <text evidence="6">The sequence shown here is derived from an EMBL/GenBank/DDBJ whole genome shotgun (WGS) entry which is preliminary data.</text>
</comment>
<dbReference type="PANTHER" id="PTHR12483">
    <property type="entry name" value="SOLUTE CARRIER FAMILY 31 COPPER TRANSPORTERS"/>
    <property type="match status" value="1"/>
</dbReference>
<dbReference type="GO" id="GO:0005886">
    <property type="term" value="C:plasma membrane"/>
    <property type="evidence" value="ECO:0007669"/>
    <property type="project" value="TreeGrafter"/>
</dbReference>
<proteinExistence type="inferred from homology"/>
<keyword evidence="2 4" id="KW-1133">Transmembrane helix</keyword>
<keyword evidence="7" id="KW-1185">Reference proteome</keyword>
<keyword evidence="4" id="KW-0406">Ion transport</keyword>
<dbReference type="PANTHER" id="PTHR12483:SF120">
    <property type="entry name" value="HIGH-AFFINITY COPPER TRANSPORTER CTRA2"/>
    <property type="match status" value="1"/>
</dbReference>
<comment type="subcellular location">
    <subcellularLocation>
        <location evidence="4">Membrane</location>
        <topology evidence="4">Multi-pass membrane protein</topology>
    </subcellularLocation>
</comment>
<comment type="similarity">
    <text evidence="4">Belongs to the copper transporter (Ctr) (TC 1.A.56) family. SLC31A subfamily.</text>
</comment>